<dbReference type="RefSeq" id="WP_296948266.1">
    <property type="nucleotide sequence ID" value="NZ_LT599021.1"/>
</dbReference>
<feature type="domain" description="Outer membrane protein beta-barrel" evidence="2">
    <location>
        <begin position="21"/>
        <end position="211"/>
    </location>
</feature>
<organism evidence="3">
    <name type="scientific">uncultured Dysgonomonas sp</name>
    <dbReference type="NCBI Taxonomy" id="206096"/>
    <lineage>
        <taxon>Bacteria</taxon>
        <taxon>Pseudomonadati</taxon>
        <taxon>Bacteroidota</taxon>
        <taxon>Bacteroidia</taxon>
        <taxon>Bacteroidales</taxon>
        <taxon>Dysgonomonadaceae</taxon>
        <taxon>Dysgonomonas</taxon>
        <taxon>environmental samples</taxon>
    </lineage>
</organism>
<evidence type="ECO:0000256" key="1">
    <source>
        <dbReference type="SAM" id="SignalP"/>
    </source>
</evidence>
<evidence type="ECO:0000259" key="2">
    <source>
        <dbReference type="Pfam" id="PF13568"/>
    </source>
</evidence>
<dbReference type="AlphaFoldDB" id="A0A212JCP5"/>
<gene>
    <name evidence="3" type="ORF">KL86DYS2_11233</name>
</gene>
<proteinExistence type="predicted"/>
<dbReference type="Pfam" id="PF13568">
    <property type="entry name" value="OMP_b-brl_2"/>
    <property type="match status" value="1"/>
</dbReference>
<keyword evidence="1" id="KW-0732">Signal</keyword>
<reference evidence="3" key="1">
    <citation type="submission" date="2016-04" db="EMBL/GenBank/DDBJ databases">
        <authorList>
            <person name="Evans L.H."/>
            <person name="Alamgir A."/>
            <person name="Owens N."/>
            <person name="Weber N.D."/>
            <person name="Virtaneva K."/>
            <person name="Barbian K."/>
            <person name="Babar A."/>
            <person name="Rosenke K."/>
        </authorList>
    </citation>
    <scope>NUCLEOTIDE SEQUENCE</scope>
    <source>
        <strain evidence="3">86-2</strain>
    </source>
</reference>
<protein>
    <recommendedName>
        <fullName evidence="2">Outer membrane protein beta-barrel domain-containing protein</fullName>
    </recommendedName>
</protein>
<dbReference type="InterPro" id="IPR025665">
    <property type="entry name" value="Beta-barrel_OMP_2"/>
</dbReference>
<feature type="signal peptide" evidence="1">
    <location>
        <begin position="1"/>
        <end position="20"/>
    </location>
</feature>
<sequence>MKSIKLLLLAILLSTGNYIAAQSSPLSFTINAGGSLSDMRVKGSSTDSKYGFRGGVGLEMNLPNNLFLQTGLDFAMKGANSNSMAVGDINGDGYSPDFYMAEEKVRASYLVLPIKAGYRLNVSRVVRLNFTFGPYLAYGIGGKYKAKEALKMALPGDRELSNGTYTEYSEFEYDTFSSETLKRFDMGLAGSAGVEYKRILLNFGYEHGLINYSRGSASSYNSALFLTLGYRIF</sequence>
<dbReference type="EMBL" id="FLUL01000001">
    <property type="protein sequence ID" value="SBV97217.1"/>
    <property type="molecule type" value="Genomic_DNA"/>
</dbReference>
<evidence type="ECO:0000313" key="3">
    <source>
        <dbReference type="EMBL" id="SBV97217.1"/>
    </source>
</evidence>
<accession>A0A212JCP5</accession>
<name>A0A212JCP5_9BACT</name>
<feature type="chain" id="PRO_5013233635" description="Outer membrane protein beta-barrel domain-containing protein" evidence="1">
    <location>
        <begin position="21"/>
        <end position="233"/>
    </location>
</feature>